<proteinExistence type="predicted"/>
<gene>
    <name evidence="2" type="ORF">ATZ35_10790</name>
</gene>
<evidence type="ECO:0000313" key="2">
    <source>
        <dbReference type="EMBL" id="ALS37620.1"/>
    </source>
</evidence>
<organism evidence="2 3">
    <name type="scientific">Enterococcus rotai</name>
    <dbReference type="NCBI Taxonomy" id="118060"/>
    <lineage>
        <taxon>Bacteria</taxon>
        <taxon>Bacillati</taxon>
        <taxon>Bacillota</taxon>
        <taxon>Bacilli</taxon>
        <taxon>Lactobacillales</taxon>
        <taxon>Enterococcaceae</taxon>
        <taxon>Enterococcus</taxon>
    </lineage>
</organism>
<reference evidence="3" key="1">
    <citation type="submission" date="2015-12" db="EMBL/GenBank/DDBJ databases">
        <authorList>
            <person name="Lauer A."/>
            <person name="Humrighouse B."/>
            <person name="Loparev V."/>
            <person name="Shewmaker P.L."/>
            <person name="Whitney A.M."/>
            <person name="McLaughlin R.W."/>
        </authorList>
    </citation>
    <scope>NUCLEOTIDE SEQUENCE [LARGE SCALE GENOMIC DNA]</scope>
    <source>
        <strain evidence="3">LMG 26678</strain>
    </source>
</reference>
<dbReference type="KEGG" id="erx:ATZ35_10790"/>
<dbReference type="EMBL" id="CP013655">
    <property type="protein sequence ID" value="ALS37620.1"/>
    <property type="molecule type" value="Genomic_DNA"/>
</dbReference>
<feature type="compositionally biased region" description="Gly residues" evidence="1">
    <location>
        <begin position="36"/>
        <end position="45"/>
    </location>
</feature>
<evidence type="ECO:0000256" key="1">
    <source>
        <dbReference type="SAM" id="MobiDB-lite"/>
    </source>
</evidence>
<dbReference type="AlphaFoldDB" id="A0A0U2VWF8"/>
<name>A0A0U2VWF8_9ENTE</name>
<dbReference type="Gene3D" id="2.20.70.70">
    <property type="match status" value="1"/>
</dbReference>
<dbReference type="Proteomes" id="UP000067523">
    <property type="component" value="Chromosome"/>
</dbReference>
<evidence type="ECO:0000313" key="3">
    <source>
        <dbReference type="Proteomes" id="UP000067523"/>
    </source>
</evidence>
<dbReference type="RefSeq" id="WP_208927257.1">
    <property type="nucleotide sequence ID" value="NZ_CP013655.1"/>
</dbReference>
<protein>
    <submittedName>
        <fullName evidence="2">Uncharacterized protein</fullName>
    </submittedName>
</protein>
<keyword evidence="3" id="KW-1185">Reference proteome</keyword>
<accession>A0A0U2VWF8</accession>
<sequence>MDKALDKLKNGDSTGLHDHGLKGDRKGERAIDIRGKGTGVNRGGGRVIYEKDKNGNIKLKDVITGHKY</sequence>
<feature type="compositionally biased region" description="Basic and acidic residues" evidence="1">
    <location>
        <begin position="1"/>
        <end position="35"/>
    </location>
</feature>
<feature type="region of interest" description="Disordered" evidence="1">
    <location>
        <begin position="1"/>
        <end position="45"/>
    </location>
</feature>